<dbReference type="PANTHER" id="PTHR42913:SF9">
    <property type="entry name" value="SLR1591 PROTEIN"/>
    <property type="match status" value="1"/>
</dbReference>
<dbReference type="PRINTS" id="PR00368">
    <property type="entry name" value="FADPNR"/>
</dbReference>
<gene>
    <name evidence="7" type="ORF">C8261_15095</name>
</gene>
<dbReference type="InterPro" id="IPR017584">
    <property type="entry name" value="Pyridine_nucleo_diS_OxRdtase_N"/>
</dbReference>
<dbReference type="EMBL" id="PZKC01000014">
    <property type="protein sequence ID" value="PTD95340.1"/>
    <property type="molecule type" value="Genomic_DNA"/>
</dbReference>
<name>A0A2T4IC45_9RHOO</name>
<sequence length="491" mass="50724">MRRGSWCAHASRPAGRAAGAHPAHRQRLPGAHRGPSAPGCGLPRRGRGDGLPARRGWRLRPRRHPHAGAGRSFHRHALGQRRGDGDHPRAPARQRAALGGAGLPVGRRPACRPAAPGRAGGGAVKRLVLLGGGHAHVHVLDRLAAERPGGVEVVLVSPHARQLYSGMVPGWIAGEYAIEACALPLAALAARAGVRFVQQAALRLDAGARCLWLADGSTLEWDVLSIDVGSVSRGAELPGAAGYALAVRPLEGFVARLDAALQAAAASPHGLAIVGGGAAAVELAFACAARLRGGGAKGPALQLLGAAARPLAGMPAIVQWRAAALLREQGIRWRGHSRVVAIDAQGVRLDCGSHLPAAQIILAAGAAAPRWLGEGGLATDAAGFVAVDACLQSLSHPGVFAAGDCAALPQGRPKSGVYAVRAGPPLAENLLRALRGAPLQAWSPQRRALYLIRHDDGAALGAWGALGWWGRWSGRWKRRIDCAFIARFGGG</sequence>
<dbReference type="NCBIfam" id="TIGR03169">
    <property type="entry name" value="Nterm_to_SelD"/>
    <property type="match status" value="1"/>
</dbReference>
<feature type="domain" description="FAD/NAD(P)-binding" evidence="6">
    <location>
        <begin position="126"/>
        <end position="423"/>
    </location>
</feature>
<evidence type="ECO:0000259" key="6">
    <source>
        <dbReference type="Pfam" id="PF07992"/>
    </source>
</evidence>
<reference evidence="7 8" key="1">
    <citation type="submission" date="2018-03" db="EMBL/GenBank/DDBJ databases">
        <authorList>
            <person name="Keele B.F."/>
        </authorList>
    </citation>
    <scope>NUCLEOTIDE SEQUENCE [LARGE SCALE GENOMIC DNA]</scope>
    <source>
        <strain evidence="7 8">D20</strain>
    </source>
</reference>
<dbReference type="OrthoDB" id="9767928at2"/>
<reference evidence="7 8" key="2">
    <citation type="submission" date="2018-04" db="EMBL/GenBank/DDBJ databases">
        <title>Thauera lacus sp. nov., isolated from an saline lake in Inner Mongolia, China.</title>
        <authorList>
            <person name="Liang Q.-Y."/>
        </authorList>
    </citation>
    <scope>NUCLEOTIDE SEQUENCE [LARGE SCALE GENOMIC DNA]</scope>
    <source>
        <strain evidence="7 8">D20</strain>
    </source>
</reference>
<dbReference type="SUPFAM" id="SSF51905">
    <property type="entry name" value="FAD/NAD(P)-binding domain"/>
    <property type="match status" value="2"/>
</dbReference>
<comment type="cofactor">
    <cofactor evidence="1">
        <name>FAD</name>
        <dbReference type="ChEBI" id="CHEBI:57692"/>
    </cofactor>
</comment>
<dbReference type="Proteomes" id="UP000241193">
    <property type="component" value="Unassembled WGS sequence"/>
</dbReference>
<organism evidence="7 8">
    <name type="scientific">Pseudothauera lacus</name>
    <dbReference type="NCBI Taxonomy" id="2136175"/>
    <lineage>
        <taxon>Bacteria</taxon>
        <taxon>Pseudomonadati</taxon>
        <taxon>Pseudomonadota</taxon>
        <taxon>Betaproteobacteria</taxon>
        <taxon>Rhodocyclales</taxon>
        <taxon>Zoogloeaceae</taxon>
        <taxon>Pseudothauera</taxon>
    </lineage>
</organism>
<dbReference type="InterPro" id="IPR051169">
    <property type="entry name" value="NADH-Q_oxidoreductase"/>
</dbReference>
<evidence type="ECO:0000256" key="2">
    <source>
        <dbReference type="ARBA" id="ARBA00022630"/>
    </source>
</evidence>
<keyword evidence="3" id="KW-0274">FAD</keyword>
<dbReference type="Gene3D" id="3.50.50.100">
    <property type="match status" value="1"/>
</dbReference>
<keyword evidence="2" id="KW-0285">Flavoprotein</keyword>
<comment type="caution">
    <text evidence="7">The sequence shown here is derived from an EMBL/GenBank/DDBJ whole genome shotgun (WGS) entry which is preliminary data.</text>
</comment>
<dbReference type="InterPro" id="IPR023753">
    <property type="entry name" value="FAD/NAD-binding_dom"/>
</dbReference>
<feature type="compositionally biased region" description="Low complexity" evidence="5">
    <location>
        <begin position="8"/>
        <end position="21"/>
    </location>
</feature>
<evidence type="ECO:0000313" key="8">
    <source>
        <dbReference type="Proteomes" id="UP000241193"/>
    </source>
</evidence>
<evidence type="ECO:0000256" key="4">
    <source>
        <dbReference type="ARBA" id="ARBA00023002"/>
    </source>
</evidence>
<protein>
    <submittedName>
        <fullName evidence="7">Pyridine nucleotide-disulfide oxidoreductase</fullName>
    </submittedName>
</protein>
<dbReference type="GO" id="GO:0003955">
    <property type="term" value="F:NAD(P)H dehydrogenase (quinone) activity"/>
    <property type="evidence" value="ECO:0007669"/>
    <property type="project" value="TreeGrafter"/>
</dbReference>
<evidence type="ECO:0000313" key="7">
    <source>
        <dbReference type="EMBL" id="PTD95340.1"/>
    </source>
</evidence>
<keyword evidence="4" id="KW-0560">Oxidoreductase</keyword>
<evidence type="ECO:0000256" key="1">
    <source>
        <dbReference type="ARBA" id="ARBA00001974"/>
    </source>
</evidence>
<accession>A0A2T4IC45</accession>
<dbReference type="Pfam" id="PF07992">
    <property type="entry name" value="Pyr_redox_2"/>
    <property type="match status" value="1"/>
</dbReference>
<dbReference type="GO" id="GO:0019646">
    <property type="term" value="P:aerobic electron transport chain"/>
    <property type="evidence" value="ECO:0007669"/>
    <property type="project" value="TreeGrafter"/>
</dbReference>
<evidence type="ECO:0000256" key="3">
    <source>
        <dbReference type="ARBA" id="ARBA00022827"/>
    </source>
</evidence>
<feature type="compositionally biased region" description="Basic residues" evidence="5">
    <location>
        <begin position="55"/>
        <end position="79"/>
    </location>
</feature>
<dbReference type="AlphaFoldDB" id="A0A2T4IC45"/>
<dbReference type="PANTHER" id="PTHR42913">
    <property type="entry name" value="APOPTOSIS-INDUCING FACTOR 1"/>
    <property type="match status" value="1"/>
</dbReference>
<evidence type="ECO:0000256" key="5">
    <source>
        <dbReference type="SAM" id="MobiDB-lite"/>
    </source>
</evidence>
<dbReference type="InterPro" id="IPR036188">
    <property type="entry name" value="FAD/NAD-bd_sf"/>
</dbReference>
<proteinExistence type="predicted"/>
<keyword evidence="8" id="KW-1185">Reference proteome</keyword>
<feature type="region of interest" description="Disordered" evidence="5">
    <location>
        <begin position="1"/>
        <end position="93"/>
    </location>
</feature>